<evidence type="ECO:0000256" key="3">
    <source>
        <dbReference type="ARBA" id="ARBA00022448"/>
    </source>
</evidence>
<gene>
    <name evidence="17" type="ORF">EV684_107270</name>
</gene>
<dbReference type="CDD" id="cd01347">
    <property type="entry name" value="ligand_gated_channel"/>
    <property type="match status" value="1"/>
</dbReference>
<evidence type="ECO:0000259" key="15">
    <source>
        <dbReference type="Pfam" id="PF00593"/>
    </source>
</evidence>
<dbReference type="PANTHER" id="PTHR30069:SF53">
    <property type="entry name" value="COLICIN I RECEPTOR-RELATED"/>
    <property type="match status" value="1"/>
</dbReference>
<evidence type="ECO:0000256" key="8">
    <source>
        <dbReference type="ARBA" id="ARBA00023077"/>
    </source>
</evidence>
<evidence type="ECO:0000256" key="13">
    <source>
        <dbReference type="RuleBase" id="RU003357"/>
    </source>
</evidence>
<accession>A0A4R2MS60</accession>
<dbReference type="Pfam" id="PF07715">
    <property type="entry name" value="Plug"/>
    <property type="match status" value="1"/>
</dbReference>
<feature type="domain" description="TonB-dependent receptor-like beta-barrel" evidence="15">
    <location>
        <begin position="210"/>
        <end position="585"/>
    </location>
</feature>
<evidence type="ECO:0000259" key="16">
    <source>
        <dbReference type="Pfam" id="PF07715"/>
    </source>
</evidence>
<comment type="caution">
    <text evidence="17">The sequence shown here is derived from an EMBL/GenBank/DDBJ whole genome shotgun (WGS) entry which is preliminary data.</text>
</comment>
<organism evidence="17 18">
    <name type="scientific">Rubrivivax gelatinosus</name>
    <name type="common">Rhodocyclus gelatinosus</name>
    <name type="synonym">Rhodopseudomonas gelatinosa</name>
    <dbReference type="NCBI Taxonomy" id="28068"/>
    <lineage>
        <taxon>Bacteria</taxon>
        <taxon>Pseudomonadati</taxon>
        <taxon>Pseudomonadota</taxon>
        <taxon>Betaproteobacteria</taxon>
        <taxon>Burkholderiales</taxon>
        <taxon>Sphaerotilaceae</taxon>
        <taxon>Rubrivivax</taxon>
    </lineage>
</organism>
<evidence type="ECO:0000256" key="14">
    <source>
        <dbReference type="SAM" id="SignalP"/>
    </source>
</evidence>
<keyword evidence="9 12" id="KW-0472">Membrane</keyword>
<dbReference type="EMBL" id="SLXD01000007">
    <property type="protein sequence ID" value="TCP02263.1"/>
    <property type="molecule type" value="Genomic_DNA"/>
</dbReference>
<keyword evidence="11 12" id="KW-0998">Cell outer membrane</keyword>
<evidence type="ECO:0000256" key="4">
    <source>
        <dbReference type="ARBA" id="ARBA00022452"/>
    </source>
</evidence>
<dbReference type="PANTHER" id="PTHR30069">
    <property type="entry name" value="TONB-DEPENDENT OUTER MEMBRANE RECEPTOR"/>
    <property type="match status" value="1"/>
</dbReference>
<dbReference type="SUPFAM" id="SSF56935">
    <property type="entry name" value="Porins"/>
    <property type="match status" value="1"/>
</dbReference>
<evidence type="ECO:0000256" key="9">
    <source>
        <dbReference type="ARBA" id="ARBA00023136"/>
    </source>
</evidence>
<evidence type="ECO:0000313" key="17">
    <source>
        <dbReference type="EMBL" id="TCP02263.1"/>
    </source>
</evidence>
<evidence type="ECO:0000256" key="12">
    <source>
        <dbReference type="PROSITE-ProRule" id="PRU01360"/>
    </source>
</evidence>
<keyword evidence="3 12" id="KW-0813">Transport</keyword>
<keyword evidence="4 12" id="KW-1134">Transmembrane beta strand</keyword>
<dbReference type="Gene3D" id="2.40.170.20">
    <property type="entry name" value="TonB-dependent receptor, beta-barrel domain"/>
    <property type="match status" value="1"/>
</dbReference>
<dbReference type="GeneID" id="99686122"/>
<feature type="chain" id="PRO_5020686788" evidence="14">
    <location>
        <begin position="26"/>
        <end position="619"/>
    </location>
</feature>
<dbReference type="OrthoDB" id="183532at2"/>
<evidence type="ECO:0000256" key="5">
    <source>
        <dbReference type="ARBA" id="ARBA00022692"/>
    </source>
</evidence>
<dbReference type="AlphaFoldDB" id="A0A4R2MS60"/>
<dbReference type="InterPro" id="IPR039426">
    <property type="entry name" value="TonB-dep_rcpt-like"/>
</dbReference>
<name>A0A4R2MS60_RUBGE</name>
<comment type="similarity">
    <text evidence="2 12 13">Belongs to the TonB-dependent receptor family.</text>
</comment>
<dbReference type="GO" id="GO:0009279">
    <property type="term" value="C:cell outer membrane"/>
    <property type="evidence" value="ECO:0007669"/>
    <property type="project" value="UniProtKB-SubCell"/>
</dbReference>
<keyword evidence="10" id="KW-0675">Receptor</keyword>
<keyword evidence="6 14" id="KW-0732">Signal</keyword>
<evidence type="ECO:0000313" key="18">
    <source>
        <dbReference type="Proteomes" id="UP000295106"/>
    </source>
</evidence>
<dbReference type="Proteomes" id="UP000295106">
    <property type="component" value="Unassembled WGS sequence"/>
</dbReference>
<keyword evidence="8 13" id="KW-0798">TonB box</keyword>
<evidence type="ECO:0000256" key="7">
    <source>
        <dbReference type="ARBA" id="ARBA00023065"/>
    </source>
</evidence>
<keyword evidence="5 12" id="KW-0812">Transmembrane</keyword>
<dbReference type="Gene3D" id="2.170.130.10">
    <property type="entry name" value="TonB-dependent receptor, plug domain"/>
    <property type="match status" value="1"/>
</dbReference>
<evidence type="ECO:0000256" key="1">
    <source>
        <dbReference type="ARBA" id="ARBA00004571"/>
    </source>
</evidence>
<sequence>MFVTIFDRRCIVAVACSVVAATAAAQSSETIVITGAREPMSVSRLAADVVVIDGDTLRASGATSLADLLREQAGVQLSRNGGPGGATSVMIRGASGSQTVVLVDGVRIGSATLADPSVQALPLAQIERIEVLRGPGSSLYGADAVGGVVNIVTRRADAGVRFDAAVAFGSRGGRELSAGASATLGAWDIAASLAQDHADGDSALRPGDPYANYNADDDGYTRDSGQLRIGFAPAPGHRIGLSLLRSRLETQIDSTEYAPPTYAPDNTPDFRDELDVDATALEWRGTLGAGLVATMRVDRSVDDSRTGKAVVNRFRTTRDHALAQLAWETGVVGQFVAAVERLEEDAKTDSYRGDRDTDVAVLAWTGTSGRFAWQADLRRDDSSDYGAETTGRLGASFALTPAWRLRALAGNSFRAPSFNDLLYPGYGSPDIKPERGRSFEAGVEWAADGDRAGLTVYRNKVKNLIGYQPDRDFCPDDPAYDYGCAGNVSRARLQGATLSGAKALGDWSLRAQVDFLDAKNEDTGARLARRAAHQETLGADWRRGDWSAGASLLRVGARPDSRELGAETTLDLKAGWRFAKGWTLESRLLNATDEDLEPAAYYRGAGREFWLGLRYEGGV</sequence>
<evidence type="ECO:0000256" key="10">
    <source>
        <dbReference type="ARBA" id="ARBA00023170"/>
    </source>
</evidence>
<dbReference type="PROSITE" id="PS52016">
    <property type="entry name" value="TONB_DEPENDENT_REC_3"/>
    <property type="match status" value="1"/>
</dbReference>
<dbReference type="InterPro" id="IPR037066">
    <property type="entry name" value="Plug_dom_sf"/>
</dbReference>
<feature type="signal peptide" evidence="14">
    <location>
        <begin position="1"/>
        <end position="25"/>
    </location>
</feature>
<proteinExistence type="inferred from homology"/>
<protein>
    <submittedName>
        <fullName evidence="17">Vitamin B12 transporter</fullName>
    </submittedName>
</protein>
<dbReference type="GO" id="GO:0006811">
    <property type="term" value="P:monoatomic ion transport"/>
    <property type="evidence" value="ECO:0007669"/>
    <property type="project" value="UniProtKB-KW"/>
</dbReference>
<dbReference type="InterPro" id="IPR012910">
    <property type="entry name" value="Plug_dom"/>
</dbReference>
<comment type="subcellular location">
    <subcellularLocation>
        <location evidence="1 12">Cell outer membrane</location>
        <topology evidence="1 12">Multi-pass membrane protein</topology>
    </subcellularLocation>
</comment>
<evidence type="ECO:0000256" key="11">
    <source>
        <dbReference type="ARBA" id="ARBA00023237"/>
    </source>
</evidence>
<dbReference type="InterPro" id="IPR000531">
    <property type="entry name" value="Beta-barrel_TonB"/>
</dbReference>
<dbReference type="RefSeq" id="WP_132647714.1">
    <property type="nucleotide sequence ID" value="NZ_CP181386.1"/>
</dbReference>
<dbReference type="Pfam" id="PF00593">
    <property type="entry name" value="TonB_dep_Rec_b-barrel"/>
    <property type="match status" value="1"/>
</dbReference>
<dbReference type="GO" id="GO:0015889">
    <property type="term" value="P:cobalamin transport"/>
    <property type="evidence" value="ECO:0007669"/>
    <property type="project" value="TreeGrafter"/>
</dbReference>
<reference evidence="17 18" key="1">
    <citation type="submission" date="2019-03" db="EMBL/GenBank/DDBJ databases">
        <title>Genomic Encyclopedia of Type Strains, Phase IV (KMG-IV): sequencing the most valuable type-strain genomes for metagenomic binning, comparative biology and taxonomic classification.</title>
        <authorList>
            <person name="Goeker M."/>
        </authorList>
    </citation>
    <scope>NUCLEOTIDE SEQUENCE [LARGE SCALE GENOMIC DNA]</scope>
    <source>
        <strain evidence="17 18">DSM 1709</strain>
    </source>
</reference>
<feature type="domain" description="TonB-dependent receptor plug" evidence="16">
    <location>
        <begin position="44"/>
        <end position="148"/>
    </location>
</feature>
<dbReference type="InterPro" id="IPR036942">
    <property type="entry name" value="Beta-barrel_TonB_sf"/>
</dbReference>
<keyword evidence="7" id="KW-0406">Ion transport</keyword>
<evidence type="ECO:0000256" key="6">
    <source>
        <dbReference type="ARBA" id="ARBA00022729"/>
    </source>
</evidence>
<evidence type="ECO:0000256" key="2">
    <source>
        <dbReference type="ARBA" id="ARBA00009810"/>
    </source>
</evidence>